<dbReference type="AlphaFoldDB" id="T0R4S7"/>
<sequence length="67" mass="7707">MLRREPTRLDVKDGLADEYEAYRDKLLEARARRAEAARSPPPGTSAEEHYVARAKAEREARLGINRR</sequence>
<dbReference type="RefSeq" id="XP_008604520.1">
    <property type="nucleotide sequence ID" value="XM_008606298.1"/>
</dbReference>
<protein>
    <submittedName>
        <fullName evidence="2">Uncharacterized protein</fullName>
    </submittedName>
</protein>
<reference evidence="2 3" key="1">
    <citation type="submission" date="2012-04" db="EMBL/GenBank/DDBJ databases">
        <title>The Genome Sequence of Saprolegnia declina VS20.</title>
        <authorList>
            <consortium name="The Broad Institute Genome Sequencing Platform"/>
            <person name="Russ C."/>
            <person name="Nusbaum C."/>
            <person name="Tyler B."/>
            <person name="van West P."/>
            <person name="Dieguez-Uribeondo J."/>
            <person name="de Bruijn I."/>
            <person name="Tripathy S."/>
            <person name="Jiang R."/>
            <person name="Young S.K."/>
            <person name="Zeng Q."/>
            <person name="Gargeya S."/>
            <person name="Fitzgerald M."/>
            <person name="Haas B."/>
            <person name="Abouelleil A."/>
            <person name="Alvarado L."/>
            <person name="Arachchi H.M."/>
            <person name="Berlin A."/>
            <person name="Chapman S.B."/>
            <person name="Goldberg J."/>
            <person name="Griggs A."/>
            <person name="Gujja S."/>
            <person name="Hansen M."/>
            <person name="Howarth C."/>
            <person name="Imamovic A."/>
            <person name="Larimer J."/>
            <person name="McCowen C."/>
            <person name="Montmayeur A."/>
            <person name="Murphy C."/>
            <person name="Neiman D."/>
            <person name="Pearson M."/>
            <person name="Priest M."/>
            <person name="Roberts A."/>
            <person name="Saif S."/>
            <person name="Shea T."/>
            <person name="Sisk P."/>
            <person name="Sykes S."/>
            <person name="Wortman J."/>
            <person name="Nusbaum C."/>
            <person name="Birren B."/>
        </authorList>
    </citation>
    <scope>NUCLEOTIDE SEQUENCE [LARGE SCALE GENOMIC DNA]</scope>
    <source>
        <strain evidence="2 3">VS20</strain>
    </source>
</reference>
<name>T0R4S7_SAPDV</name>
<dbReference type="VEuPathDB" id="FungiDB:SDRG_00801"/>
<keyword evidence="3" id="KW-1185">Reference proteome</keyword>
<dbReference type="InParanoid" id="T0R4S7"/>
<proteinExistence type="predicted"/>
<feature type="compositionally biased region" description="Basic and acidic residues" evidence="1">
    <location>
        <begin position="46"/>
        <end position="61"/>
    </location>
</feature>
<gene>
    <name evidence="2" type="ORF">SDRG_00801</name>
</gene>
<accession>T0R4S7</accession>
<dbReference type="EMBL" id="JH767133">
    <property type="protein sequence ID" value="EQC41951.1"/>
    <property type="molecule type" value="Genomic_DNA"/>
</dbReference>
<dbReference type="Proteomes" id="UP000030762">
    <property type="component" value="Unassembled WGS sequence"/>
</dbReference>
<organism evidence="2 3">
    <name type="scientific">Saprolegnia diclina (strain VS20)</name>
    <dbReference type="NCBI Taxonomy" id="1156394"/>
    <lineage>
        <taxon>Eukaryota</taxon>
        <taxon>Sar</taxon>
        <taxon>Stramenopiles</taxon>
        <taxon>Oomycota</taxon>
        <taxon>Saprolegniomycetes</taxon>
        <taxon>Saprolegniales</taxon>
        <taxon>Saprolegniaceae</taxon>
        <taxon>Saprolegnia</taxon>
    </lineage>
</organism>
<evidence type="ECO:0000256" key="1">
    <source>
        <dbReference type="SAM" id="MobiDB-lite"/>
    </source>
</evidence>
<evidence type="ECO:0000313" key="3">
    <source>
        <dbReference type="Proteomes" id="UP000030762"/>
    </source>
</evidence>
<dbReference type="GeneID" id="19941528"/>
<feature type="region of interest" description="Disordered" evidence="1">
    <location>
        <begin position="31"/>
        <end position="67"/>
    </location>
</feature>
<evidence type="ECO:0000313" key="2">
    <source>
        <dbReference type="EMBL" id="EQC41951.1"/>
    </source>
</evidence>